<protein>
    <recommendedName>
        <fullName evidence="1">Far11/STRP N-terminal domain-containing protein</fullName>
    </recommendedName>
</protein>
<evidence type="ECO:0000313" key="2">
    <source>
        <dbReference type="EMBL" id="RKP24811.1"/>
    </source>
</evidence>
<dbReference type="InterPro" id="IPR012486">
    <property type="entry name" value="Far11/STRP_N"/>
</dbReference>
<organism evidence="2 3">
    <name type="scientific">Syncephalis pseudoplumigaleata</name>
    <dbReference type="NCBI Taxonomy" id="1712513"/>
    <lineage>
        <taxon>Eukaryota</taxon>
        <taxon>Fungi</taxon>
        <taxon>Fungi incertae sedis</taxon>
        <taxon>Zoopagomycota</taxon>
        <taxon>Zoopagomycotina</taxon>
        <taxon>Zoopagomycetes</taxon>
        <taxon>Zoopagales</taxon>
        <taxon>Piptocephalidaceae</taxon>
        <taxon>Syncephalis</taxon>
    </lineage>
</organism>
<reference evidence="3" key="1">
    <citation type="journal article" date="2018" name="Nat. Microbiol.">
        <title>Leveraging single-cell genomics to expand the fungal tree of life.</title>
        <authorList>
            <person name="Ahrendt S.R."/>
            <person name="Quandt C.A."/>
            <person name="Ciobanu D."/>
            <person name="Clum A."/>
            <person name="Salamov A."/>
            <person name="Andreopoulos B."/>
            <person name="Cheng J.F."/>
            <person name="Woyke T."/>
            <person name="Pelin A."/>
            <person name="Henrissat B."/>
            <person name="Reynolds N.K."/>
            <person name="Benny G.L."/>
            <person name="Smith M.E."/>
            <person name="James T.Y."/>
            <person name="Grigoriev I.V."/>
        </authorList>
    </citation>
    <scope>NUCLEOTIDE SEQUENCE [LARGE SCALE GENOMIC DNA]</scope>
    <source>
        <strain evidence="3">Benny S71-1</strain>
    </source>
</reference>
<dbReference type="OrthoDB" id="18234at2759"/>
<accession>A0A4P9YZH0</accession>
<dbReference type="Pfam" id="PF07923">
    <property type="entry name" value="N1221"/>
    <property type="match status" value="1"/>
</dbReference>
<gene>
    <name evidence="2" type="ORF">SYNPS1DRAFT_23140</name>
</gene>
<name>A0A4P9YZH0_9FUNG</name>
<proteinExistence type="predicted"/>
<dbReference type="EMBL" id="KZ990026">
    <property type="protein sequence ID" value="RKP24811.1"/>
    <property type="molecule type" value="Genomic_DNA"/>
</dbReference>
<evidence type="ECO:0000259" key="1">
    <source>
        <dbReference type="Pfam" id="PF07923"/>
    </source>
</evidence>
<sequence>MPTATATVVIGAERICIEIELYLTLIYMLVESLRGEDDLIYRAMESNGPELAAILVDTVARLMEKSVKGFPVKKVIATSRNAWLLTSMLR</sequence>
<evidence type="ECO:0000313" key="3">
    <source>
        <dbReference type="Proteomes" id="UP000278143"/>
    </source>
</evidence>
<dbReference type="AlphaFoldDB" id="A0A4P9YZH0"/>
<dbReference type="Proteomes" id="UP000278143">
    <property type="component" value="Unassembled WGS sequence"/>
</dbReference>
<keyword evidence="3" id="KW-1185">Reference proteome</keyword>
<feature type="domain" description="Far11/STRP N-terminal" evidence="1">
    <location>
        <begin position="17"/>
        <end position="77"/>
    </location>
</feature>